<dbReference type="NCBIfam" id="NF033495">
    <property type="entry name" value="phage_BC1881"/>
    <property type="match status" value="1"/>
</dbReference>
<dbReference type="Proteomes" id="UP000436047">
    <property type="component" value="Unassembled WGS sequence"/>
</dbReference>
<evidence type="ECO:0000313" key="1">
    <source>
        <dbReference type="EMBL" id="MSS90859.1"/>
    </source>
</evidence>
<comment type="caution">
    <text evidence="1">The sequence shown here is derived from an EMBL/GenBank/DDBJ whole genome shotgun (WGS) entry which is preliminary data.</text>
</comment>
<protein>
    <submittedName>
        <fullName evidence="1">BC1881 family protein</fullName>
    </submittedName>
</protein>
<keyword evidence="2" id="KW-1185">Reference proteome</keyword>
<organism evidence="1 2">
    <name type="scientific">Eisenbergiella porci</name>
    <dbReference type="NCBI Taxonomy" id="2652274"/>
    <lineage>
        <taxon>Bacteria</taxon>
        <taxon>Bacillati</taxon>
        <taxon>Bacillota</taxon>
        <taxon>Clostridia</taxon>
        <taxon>Lachnospirales</taxon>
        <taxon>Lachnospiraceae</taxon>
        <taxon>Eisenbergiella</taxon>
    </lineage>
</organism>
<dbReference type="EMBL" id="VUMI01000049">
    <property type="protein sequence ID" value="MSS90859.1"/>
    <property type="molecule type" value="Genomic_DNA"/>
</dbReference>
<reference evidence="1 2" key="1">
    <citation type="submission" date="2019-08" db="EMBL/GenBank/DDBJ databases">
        <title>In-depth cultivation of the pig gut microbiome towards novel bacterial diversity and tailored functional studies.</title>
        <authorList>
            <person name="Wylensek D."/>
            <person name="Hitch T.C.A."/>
            <person name="Clavel T."/>
        </authorList>
    </citation>
    <scope>NUCLEOTIDE SEQUENCE [LARGE SCALE GENOMIC DNA]</scope>
    <source>
        <strain evidence="1 2">WCA-389-WT-23B</strain>
    </source>
</reference>
<sequence length="45" mass="5217">MEKYKTYELVEEIKKREGVTCQCTEPYQNNEILVNGPAIVLIITD</sequence>
<accession>A0A6N7W6K4</accession>
<dbReference type="InterPro" id="IPR047901">
    <property type="entry name" value="BC1881-like"/>
</dbReference>
<proteinExistence type="predicted"/>
<name>A0A6N7W6K4_9FIRM</name>
<gene>
    <name evidence="1" type="ORF">FYJ45_22180</name>
</gene>
<evidence type="ECO:0000313" key="2">
    <source>
        <dbReference type="Proteomes" id="UP000436047"/>
    </source>
</evidence>
<dbReference type="AlphaFoldDB" id="A0A6N7W6K4"/>